<dbReference type="Proteomes" id="UP000287033">
    <property type="component" value="Unassembled WGS sequence"/>
</dbReference>
<evidence type="ECO:0000256" key="11">
    <source>
        <dbReference type="PIRNR" id="PIRNR015614"/>
    </source>
</evidence>
<dbReference type="AlphaFoldDB" id="A0A401RZG5"/>
<evidence type="ECO:0000256" key="7">
    <source>
        <dbReference type="ARBA" id="ARBA00022771"/>
    </source>
</evidence>
<dbReference type="GO" id="GO:0009898">
    <property type="term" value="C:cytoplasmic side of plasma membrane"/>
    <property type="evidence" value="ECO:0007669"/>
    <property type="project" value="TreeGrafter"/>
</dbReference>
<evidence type="ECO:0000256" key="5">
    <source>
        <dbReference type="ARBA" id="ARBA00022723"/>
    </source>
</evidence>
<evidence type="ECO:0000256" key="8">
    <source>
        <dbReference type="ARBA" id="ARBA00022833"/>
    </source>
</evidence>
<organism evidence="17 18">
    <name type="scientific">Chiloscyllium punctatum</name>
    <name type="common">Brownbanded bambooshark</name>
    <name type="synonym">Hemiscyllium punctatum</name>
    <dbReference type="NCBI Taxonomy" id="137246"/>
    <lineage>
        <taxon>Eukaryota</taxon>
        <taxon>Metazoa</taxon>
        <taxon>Chordata</taxon>
        <taxon>Craniata</taxon>
        <taxon>Vertebrata</taxon>
        <taxon>Chondrichthyes</taxon>
        <taxon>Elasmobranchii</taxon>
        <taxon>Galeomorphii</taxon>
        <taxon>Galeoidea</taxon>
        <taxon>Orectolobiformes</taxon>
        <taxon>Hemiscylliidae</taxon>
        <taxon>Chiloscyllium</taxon>
    </lineage>
</organism>
<evidence type="ECO:0000259" key="14">
    <source>
        <dbReference type="PROSITE" id="PS50089"/>
    </source>
</evidence>
<protein>
    <recommendedName>
        <fullName evidence="11">TNF receptor-associated factor</fullName>
        <ecNumber evidence="11">2.3.2.27</ecNumber>
    </recommendedName>
</protein>
<evidence type="ECO:0000256" key="4">
    <source>
        <dbReference type="ARBA" id="ARBA00022703"/>
    </source>
</evidence>
<evidence type="ECO:0000256" key="3">
    <source>
        <dbReference type="ARBA" id="ARBA00022499"/>
    </source>
</evidence>
<feature type="domain" description="TRAF-type" evidence="16">
    <location>
        <begin position="186"/>
        <end position="232"/>
    </location>
</feature>
<reference evidence="17 18" key="1">
    <citation type="journal article" date="2018" name="Nat. Ecol. Evol.">
        <title>Shark genomes provide insights into elasmobranch evolution and the origin of vertebrates.</title>
        <authorList>
            <person name="Hara Y"/>
            <person name="Yamaguchi K"/>
            <person name="Onimaru K"/>
            <person name="Kadota M"/>
            <person name="Koyanagi M"/>
            <person name="Keeley SD"/>
            <person name="Tatsumi K"/>
            <person name="Tanaka K"/>
            <person name="Motone F"/>
            <person name="Kageyama Y"/>
            <person name="Nozu R"/>
            <person name="Adachi N"/>
            <person name="Nishimura O"/>
            <person name="Nakagawa R"/>
            <person name="Tanegashima C"/>
            <person name="Kiyatake I"/>
            <person name="Matsumoto R"/>
            <person name="Murakumo K"/>
            <person name="Nishida K"/>
            <person name="Terakita A"/>
            <person name="Kuratani S"/>
            <person name="Sato K"/>
            <person name="Hyodo S Kuraku.S."/>
        </authorList>
    </citation>
    <scope>NUCLEOTIDE SEQUENCE [LARGE SCALE GENOMIC DNA]</scope>
</reference>
<dbReference type="GO" id="GO:0043123">
    <property type="term" value="P:positive regulation of canonical NF-kappaB signal transduction"/>
    <property type="evidence" value="ECO:0007669"/>
    <property type="project" value="InterPro"/>
</dbReference>
<evidence type="ECO:0000256" key="1">
    <source>
        <dbReference type="ARBA" id="ARBA00004496"/>
    </source>
</evidence>
<proteinExistence type="inferred from homology"/>
<dbReference type="FunFam" id="3.30.40.10:FF:000356">
    <property type="entry name" value="TNF receptor-associated factor"/>
    <property type="match status" value="1"/>
</dbReference>
<comment type="similarity">
    <text evidence="11">Belongs to the TNF receptor-associated factor family.</text>
</comment>
<feature type="domain" description="MATH" evidence="15">
    <location>
        <begin position="406"/>
        <end position="554"/>
    </location>
</feature>
<dbReference type="PROSITE" id="PS00518">
    <property type="entry name" value="ZF_RING_1"/>
    <property type="match status" value="1"/>
</dbReference>
<evidence type="ECO:0000313" key="18">
    <source>
        <dbReference type="Proteomes" id="UP000287033"/>
    </source>
</evidence>
<keyword evidence="10 13" id="KW-0175">Coiled coil</keyword>
<comment type="caution">
    <text evidence="17">The sequence shown here is derived from an EMBL/GenBank/DDBJ whole genome shotgun (WGS) entry which is preliminary data.</text>
</comment>
<keyword evidence="7 12" id="KW-0863">Zinc-finger</keyword>
<dbReference type="PANTHER" id="PTHR10131">
    <property type="entry name" value="TNF RECEPTOR ASSOCIATED FACTOR"/>
    <property type="match status" value="1"/>
</dbReference>
<keyword evidence="9" id="KW-0832">Ubl conjugation</keyword>
<dbReference type="GO" id="GO:0042981">
    <property type="term" value="P:regulation of apoptotic process"/>
    <property type="evidence" value="ECO:0007669"/>
    <property type="project" value="InterPro"/>
</dbReference>
<dbReference type="FunFam" id="2.60.210.10:FF:000001">
    <property type="entry name" value="TNF receptor-associated factor"/>
    <property type="match status" value="1"/>
</dbReference>
<dbReference type="SUPFAM" id="SSF57850">
    <property type="entry name" value="RING/U-box"/>
    <property type="match status" value="1"/>
</dbReference>
<keyword evidence="18" id="KW-1185">Reference proteome</keyword>
<dbReference type="PROSITE" id="PS50144">
    <property type="entry name" value="MATH"/>
    <property type="match status" value="1"/>
</dbReference>
<dbReference type="GO" id="GO:0006915">
    <property type="term" value="P:apoptotic process"/>
    <property type="evidence" value="ECO:0007669"/>
    <property type="project" value="UniProtKB-KW"/>
</dbReference>
<dbReference type="Pfam" id="PF02176">
    <property type="entry name" value="zf-TRAF"/>
    <property type="match status" value="1"/>
</dbReference>
<keyword evidence="2 11" id="KW-0963">Cytoplasm</keyword>
<dbReference type="FunFam" id="3.30.40.10:FF:000274">
    <property type="entry name" value="TNF receptor-associated factor"/>
    <property type="match status" value="1"/>
</dbReference>
<dbReference type="Pfam" id="PF21363">
    <property type="entry name" value="TRAF3_RING"/>
    <property type="match status" value="1"/>
</dbReference>
<dbReference type="GO" id="GO:0007165">
    <property type="term" value="P:signal transduction"/>
    <property type="evidence" value="ECO:0007669"/>
    <property type="project" value="InterPro"/>
</dbReference>
<dbReference type="InterPro" id="IPR013083">
    <property type="entry name" value="Znf_RING/FYVE/PHD"/>
</dbReference>
<evidence type="ECO:0000256" key="13">
    <source>
        <dbReference type="SAM" id="Coils"/>
    </source>
</evidence>
<accession>A0A401RZG5</accession>
<dbReference type="GO" id="GO:0061630">
    <property type="term" value="F:ubiquitin protein ligase activity"/>
    <property type="evidence" value="ECO:0007669"/>
    <property type="project" value="UniProtKB-EC"/>
</dbReference>
<dbReference type="OrthoDB" id="1737200at2759"/>
<name>A0A401RZG5_CHIPU</name>
<dbReference type="InterPro" id="IPR008974">
    <property type="entry name" value="TRAF-like"/>
</dbReference>
<feature type="domain" description="RING-type" evidence="14">
    <location>
        <begin position="49"/>
        <end position="89"/>
    </location>
</feature>
<keyword evidence="4" id="KW-0053">Apoptosis</keyword>
<dbReference type="PROSITE" id="PS50089">
    <property type="entry name" value="ZF_RING_2"/>
    <property type="match status" value="1"/>
</dbReference>
<keyword evidence="8 11" id="KW-0862">Zinc</keyword>
<comment type="catalytic activity">
    <reaction evidence="11">
        <text>S-ubiquitinyl-[E2 ubiquitin-conjugating enzyme]-L-cysteine + [acceptor protein]-L-lysine = [E2 ubiquitin-conjugating enzyme]-L-cysteine + N(6)-ubiquitinyl-[acceptor protein]-L-lysine.</text>
        <dbReference type="EC" id="2.3.2.27"/>
    </reaction>
</comment>
<sequence length="562" mass="64408">MASEDSCGVKSGVFIRQDSSSTSLSLGFDPYQAGLNLQFVEPLEDRYKCVTCSFVLCNPYQTGCGHRFCENCIAELTETKPIAVCPIDHERIITNWLFRDNCCKREVWNLMVYCKNSPACNVKTSFGRLGDHLKKCEFEHVACINGCDAILHRKDLMDHLQTVCEYREEACQYCKVKLIFKNIKEHEAVACPNFPIQCTYNCGKSLLRSELDSHLMECPEAEVECSYKKYGCHVKEKRWMIREHEHSYLNEHLLLVVTINTKLEEQILDLKNTLCERNQAIIQLEEQISKLDMEMRRLNGHISKNDDEVARTQKMLAGHTDKIIKIEQQSQQLCRRFDEEGRSEISALKEIISVLKEKVDRAENSIASLATFEPCLKQHESLLNAHKKLLEKNDERFRVIEATGYNGKLIWKINNYRARKQEAAEGRAPSLFSQPFYTSRCGYRLCARAYLYGDGTGKGTHLSLFFVVMKGDYDSLLAWPFKQKVTLLLLDQSPKKNHIVEFFKADASSTSFQRPVSEMNIASGCPKFVSHTVLESGKTATFIKDDTLFIKVIVDLSDLEDL</sequence>
<dbReference type="InterPro" id="IPR049342">
    <property type="entry name" value="TRAF1-6_MATH_dom"/>
</dbReference>
<evidence type="ECO:0000256" key="10">
    <source>
        <dbReference type="ARBA" id="ARBA00023054"/>
    </source>
</evidence>
<dbReference type="InterPro" id="IPR001293">
    <property type="entry name" value="Znf_TRAF"/>
</dbReference>
<feature type="domain" description="TRAF-type" evidence="16">
    <location>
        <begin position="132"/>
        <end position="184"/>
    </location>
</feature>
<evidence type="ECO:0000313" key="17">
    <source>
        <dbReference type="EMBL" id="GCC23480.1"/>
    </source>
</evidence>
<feature type="coiled-coil region" evidence="13">
    <location>
        <begin position="345"/>
        <end position="396"/>
    </location>
</feature>
<evidence type="ECO:0000259" key="15">
    <source>
        <dbReference type="PROSITE" id="PS50144"/>
    </source>
</evidence>
<dbReference type="OMA" id="NAVPICP"/>
<dbReference type="GO" id="GO:0008270">
    <property type="term" value="F:zinc ion binding"/>
    <property type="evidence" value="ECO:0007669"/>
    <property type="project" value="UniProtKB-UniRule"/>
</dbReference>
<evidence type="ECO:0000256" key="12">
    <source>
        <dbReference type="PROSITE-ProRule" id="PRU00207"/>
    </source>
</evidence>
<feature type="zinc finger region" description="TRAF-type" evidence="12">
    <location>
        <begin position="132"/>
        <end position="184"/>
    </location>
</feature>
<dbReference type="InterPro" id="IPR027130">
    <property type="entry name" value="TRAF5_C3HC3D_RING-HC_finger"/>
</dbReference>
<evidence type="ECO:0000256" key="9">
    <source>
        <dbReference type="ARBA" id="ARBA00022843"/>
    </source>
</evidence>
<dbReference type="Pfam" id="PF21355">
    <property type="entry name" value="TRAF-mep_MATH"/>
    <property type="match status" value="1"/>
</dbReference>
<dbReference type="SMART" id="SM00061">
    <property type="entry name" value="MATH"/>
    <property type="match status" value="1"/>
</dbReference>
<dbReference type="InterPro" id="IPR049440">
    <property type="entry name" value="TRAF3/5_RING"/>
</dbReference>
<keyword evidence="5 11" id="KW-0479">Metal-binding</keyword>
<dbReference type="STRING" id="137246.A0A401RZG5"/>
<keyword evidence="3" id="KW-1017">Isopeptide bond</keyword>
<comment type="subcellular location">
    <subcellularLocation>
        <location evidence="1 11">Cytoplasm</location>
    </subcellularLocation>
</comment>
<dbReference type="InterPro" id="IPR012227">
    <property type="entry name" value="TNF_rcpt-assoc_TRAF_met"/>
</dbReference>
<dbReference type="InterPro" id="IPR001841">
    <property type="entry name" value="Znf_RING"/>
</dbReference>
<dbReference type="GO" id="GO:0031996">
    <property type="term" value="F:thioesterase binding"/>
    <property type="evidence" value="ECO:0007669"/>
    <property type="project" value="TreeGrafter"/>
</dbReference>
<dbReference type="SUPFAM" id="SSF49599">
    <property type="entry name" value="TRAF domain-like"/>
    <property type="match status" value="3"/>
</dbReference>
<gene>
    <name evidence="17" type="ORF">chiPu_0001876</name>
</gene>
<evidence type="ECO:0000256" key="2">
    <source>
        <dbReference type="ARBA" id="ARBA00022490"/>
    </source>
</evidence>
<feature type="zinc finger region" description="TRAF-type" evidence="12">
    <location>
        <begin position="186"/>
        <end position="232"/>
    </location>
</feature>
<dbReference type="InterPro" id="IPR002083">
    <property type="entry name" value="MATH/TRAF_dom"/>
</dbReference>
<dbReference type="InterPro" id="IPR017907">
    <property type="entry name" value="Znf_RING_CS"/>
</dbReference>
<dbReference type="PROSITE" id="PS50145">
    <property type="entry name" value="ZF_TRAF"/>
    <property type="match status" value="2"/>
</dbReference>
<dbReference type="EMBL" id="BEZZ01000031">
    <property type="protein sequence ID" value="GCC23480.1"/>
    <property type="molecule type" value="Genomic_DNA"/>
</dbReference>
<dbReference type="CDD" id="cd16642">
    <property type="entry name" value="mRING-HC-C3HC3D_TRAF5"/>
    <property type="match status" value="1"/>
</dbReference>
<dbReference type="GO" id="GO:0005164">
    <property type="term" value="F:tumor necrosis factor receptor binding"/>
    <property type="evidence" value="ECO:0007669"/>
    <property type="project" value="UniProtKB-UniRule"/>
</dbReference>
<dbReference type="Gene3D" id="3.30.40.10">
    <property type="entry name" value="Zinc/RING finger domain, C3HC4 (zinc finger)"/>
    <property type="match status" value="2"/>
</dbReference>
<dbReference type="GO" id="GO:0005737">
    <property type="term" value="C:cytoplasm"/>
    <property type="evidence" value="ECO:0007669"/>
    <property type="project" value="UniProtKB-SubCell"/>
</dbReference>
<evidence type="ECO:0000259" key="16">
    <source>
        <dbReference type="PROSITE" id="PS50145"/>
    </source>
</evidence>
<dbReference type="PANTHER" id="PTHR10131:SF83">
    <property type="entry name" value="TNF RECEPTOR-ASSOCIATED FACTOR 5"/>
    <property type="match status" value="1"/>
</dbReference>
<evidence type="ECO:0000256" key="6">
    <source>
        <dbReference type="ARBA" id="ARBA00022737"/>
    </source>
</evidence>
<dbReference type="EC" id="2.3.2.27" evidence="11"/>
<dbReference type="Gene3D" id="2.60.210.10">
    <property type="entry name" value="Apoptosis, Tumor Necrosis Factor Receptor Associated Protein 2, Chain A"/>
    <property type="match status" value="1"/>
</dbReference>
<dbReference type="PIRSF" id="PIRSF015614">
    <property type="entry name" value="TRAF"/>
    <property type="match status" value="1"/>
</dbReference>
<keyword evidence="6" id="KW-0677">Repeat</keyword>